<proteinExistence type="predicted"/>
<dbReference type="InterPro" id="IPR001387">
    <property type="entry name" value="Cro/C1-type_HTH"/>
</dbReference>
<dbReference type="SUPFAM" id="SSF47413">
    <property type="entry name" value="lambda repressor-like DNA-binding domains"/>
    <property type="match status" value="1"/>
</dbReference>
<dbReference type="CDD" id="cd00093">
    <property type="entry name" value="HTH_XRE"/>
    <property type="match status" value="1"/>
</dbReference>
<organism evidence="2 3">
    <name type="scientific">Faecalibacterium prausnitzii</name>
    <dbReference type="NCBI Taxonomy" id="853"/>
    <lineage>
        <taxon>Bacteria</taxon>
        <taxon>Bacillati</taxon>
        <taxon>Bacillota</taxon>
        <taxon>Clostridia</taxon>
        <taxon>Eubacteriales</taxon>
        <taxon>Oscillospiraceae</taxon>
        <taxon>Faecalibacterium</taxon>
    </lineage>
</organism>
<dbReference type="Proteomes" id="UP000251144">
    <property type="component" value="Unassembled WGS sequence"/>
</dbReference>
<dbReference type="EMBL" id="PRLB01000003">
    <property type="protein sequence ID" value="RAW54708.1"/>
    <property type="molecule type" value="Genomic_DNA"/>
</dbReference>
<evidence type="ECO:0000313" key="3">
    <source>
        <dbReference type="Proteomes" id="UP000251144"/>
    </source>
</evidence>
<feature type="domain" description="HTH cro/C1-type" evidence="1">
    <location>
        <begin position="5"/>
        <end position="59"/>
    </location>
</feature>
<evidence type="ECO:0000313" key="2">
    <source>
        <dbReference type="EMBL" id="RAW54708.1"/>
    </source>
</evidence>
<dbReference type="Gene3D" id="1.10.260.40">
    <property type="entry name" value="lambda repressor-like DNA-binding domains"/>
    <property type="match status" value="1"/>
</dbReference>
<dbReference type="AlphaFoldDB" id="A0A329U1C8"/>
<dbReference type="InterPro" id="IPR010982">
    <property type="entry name" value="Lambda_DNA-bd_dom_sf"/>
</dbReference>
<dbReference type="RefSeq" id="WP_158400619.1">
    <property type="nucleotide sequence ID" value="NZ_PRLB01000003.1"/>
</dbReference>
<dbReference type="OrthoDB" id="2735991at2"/>
<dbReference type="SMART" id="SM00530">
    <property type="entry name" value="HTH_XRE"/>
    <property type="match status" value="1"/>
</dbReference>
<reference evidence="2 3" key="1">
    <citation type="submission" date="2018-02" db="EMBL/GenBank/DDBJ databases">
        <title>Complete genome sequencing of Faecalibacterium prausnitzii strains isolated from the human gut.</title>
        <authorList>
            <person name="Fitzgerald B.C."/>
            <person name="Shkoporov A.N."/>
            <person name="Ross P.R."/>
            <person name="Hill C."/>
        </authorList>
    </citation>
    <scope>NUCLEOTIDE SEQUENCE [LARGE SCALE GENOMIC DNA]</scope>
    <source>
        <strain evidence="2 3">APC942/32-1</strain>
    </source>
</reference>
<accession>A0A329U1C8</accession>
<gene>
    <name evidence="2" type="ORF">C4N26_04805</name>
</gene>
<dbReference type="GO" id="GO:0003677">
    <property type="term" value="F:DNA binding"/>
    <property type="evidence" value="ECO:0007669"/>
    <property type="project" value="InterPro"/>
</dbReference>
<dbReference type="Pfam" id="PF12844">
    <property type="entry name" value="HTH_19"/>
    <property type="match status" value="1"/>
</dbReference>
<protein>
    <submittedName>
        <fullName evidence="2">XRE family transcriptional regulator</fullName>
    </submittedName>
</protein>
<sequence>MNERIKKILEELGLKRVDFANRLHISQPFASELCSGAKSPSERTISDICREFGVNESWLRTGEGEMFAAPTAASDKIMDFAAEIARNDDKEFRKRLVVMLADLEPRDWELLERIAEKLTT</sequence>
<evidence type="ECO:0000259" key="1">
    <source>
        <dbReference type="PROSITE" id="PS50943"/>
    </source>
</evidence>
<dbReference type="PROSITE" id="PS50943">
    <property type="entry name" value="HTH_CROC1"/>
    <property type="match status" value="1"/>
</dbReference>
<name>A0A329U1C8_9FIRM</name>
<comment type="caution">
    <text evidence="2">The sequence shown here is derived from an EMBL/GenBank/DDBJ whole genome shotgun (WGS) entry which is preliminary data.</text>
</comment>